<accession>K0T5I7</accession>
<evidence type="ECO:0000313" key="2">
    <source>
        <dbReference type="EMBL" id="EJK65642.1"/>
    </source>
</evidence>
<dbReference type="AlphaFoldDB" id="K0T5I7"/>
<reference evidence="2 3" key="1">
    <citation type="journal article" date="2012" name="Genome Biol.">
        <title>Genome and low-iron response of an oceanic diatom adapted to chronic iron limitation.</title>
        <authorList>
            <person name="Lommer M."/>
            <person name="Specht M."/>
            <person name="Roy A.S."/>
            <person name="Kraemer L."/>
            <person name="Andreson R."/>
            <person name="Gutowska M.A."/>
            <person name="Wolf J."/>
            <person name="Bergner S.V."/>
            <person name="Schilhabel M.B."/>
            <person name="Klostermeier U.C."/>
            <person name="Beiko R.G."/>
            <person name="Rosenstiel P."/>
            <person name="Hippler M."/>
            <person name="Laroche J."/>
        </authorList>
    </citation>
    <scope>NUCLEOTIDE SEQUENCE [LARGE SCALE GENOMIC DNA]</scope>
    <source>
        <strain evidence="2 3">CCMP1005</strain>
    </source>
</reference>
<dbReference type="EMBL" id="AGNL01015616">
    <property type="protein sequence ID" value="EJK65642.1"/>
    <property type="molecule type" value="Genomic_DNA"/>
</dbReference>
<feature type="compositionally biased region" description="Basic and acidic residues" evidence="1">
    <location>
        <begin position="8"/>
        <end position="18"/>
    </location>
</feature>
<gene>
    <name evidence="2" type="ORF">THAOC_13479</name>
</gene>
<feature type="region of interest" description="Disordered" evidence="1">
    <location>
        <begin position="48"/>
        <end position="71"/>
    </location>
</feature>
<evidence type="ECO:0000313" key="3">
    <source>
        <dbReference type="Proteomes" id="UP000266841"/>
    </source>
</evidence>
<protein>
    <submittedName>
        <fullName evidence="2">Uncharacterized protein</fullName>
    </submittedName>
</protein>
<feature type="region of interest" description="Disordered" evidence="1">
    <location>
        <begin position="1"/>
        <end position="35"/>
    </location>
</feature>
<proteinExistence type="predicted"/>
<feature type="compositionally biased region" description="Acidic residues" evidence="1">
    <location>
        <begin position="257"/>
        <end position="268"/>
    </location>
</feature>
<organism evidence="2 3">
    <name type="scientific">Thalassiosira oceanica</name>
    <name type="common">Marine diatom</name>
    <dbReference type="NCBI Taxonomy" id="159749"/>
    <lineage>
        <taxon>Eukaryota</taxon>
        <taxon>Sar</taxon>
        <taxon>Stramenopiles</taxon>
        <taxon>Ochrophyta</taxon>
        <taxon>Bacillariophyta</taxon>
        <taxon>Coscinodiscophyceae</taxon>
        <taxon>Thalassiosirophycidae</taxon>
        <taxon>Thalassiosirales</taxon>
        <taxon>Thalassiosiraceae</taxon>
        <taxon>Thalassiosira</taxon>
    </lineage>
</organism>
<feature type="region of interest" description="Disordered" evidence="1">
    <location>
        <begin position="97"/>
        <end position="140"/>
    </location>
</feature>
<comment type="caution">
    <text evidence="2">The sequence shown here is derived from an EMBL/GenBank/DDBJ whole genome shotgun (WGS) entry which is preliminary data.</text>
</comment>
<feature type="compositionally biased region" description="Basic and acidic residues" evidence="1">
    <location>
        <begin position="188"/>
        <end position="213"/>
    </location>
</feature>
<sequence length="268" mass="28941">LRLRFAKAKGEGQVRRASDLAGPRSNHETRPGEVGEADAAVLQTKCTAPDASVQGPAGRDVPGGLGPEQGAPLRTVREDAAARAFHFLRRPVYPRRARRASEAKVGRRRQRQHFSAGEARLLPGQQRHTPARHGRGRQQARVLCRHAGRRALGLAPRQAVRAPLPAWTGRAPPRVAVVGVPVVHRVEGAGEARQRGGAHDDRGEGDGVVREEEGQAEEEGGERRGAEEGGEADEGRGRRGLQREAEEEGEGSQSSELQEEEEDGQVMT</sequence>
<name>K0T5I7_THAOC</name>
<feature type="non-terminal residue" evidence="2">
    <location>
        <position position="1"/>
    </location>
</feature>
<feature type="compositionally biased region" description="Basic residues" evidence="1">
    <location>
        <begin position="129"/>
        <end position="140"/>
    </location>
</feature>
<feature type="region of interest" description="Disordered" evidence="1">
    <location>
        <begin position="188"/>
        <end position="268"/>
    </location>
</feature>
<evidence type="ECO:0000256" key="1">
    <source>
        <dbReference type="SAM" id="MobiDB-lite"/>
    </source>
</evidence>
<keyword evidence="3" id="KW-1185">Reference proteome</keyword>
<feature type="compositionally biased region" description="Basic and acidic residues" evidence="1">
    <location>
        <begin position="221"/>
        <end position="244"/>
    </location>
</feature>
<dbReference type="Proteomes" id="UP000266841">
    <property type="component" value="Unassembled WGS sequence"/>
</dbReference>